<dbReference type="Proteomes" id="UP000782312">
    <property type="component" value="Unassembled WGS sequence"/>
</dbReference>
<dbReference type="InterPro" id="IPR044668">
    <property type="entry name" value="PuuD-like"/>
</dbReference>
<dbReference type="PANTHER" id="PTHR43235">
    <property type="entry name" value="GLUTAMINE AMIDOTRANSFERASE PB2B2.05-RELATED"/>
    <property type="match status" value="1"/>
</dbReference>
<dbReference type="CDD" id="cd01745">
    <property type="entry name" value="GATase1_2"/>
    <property type="match status" value="1"/>
</dbReference>
<dbReference type="SUPFAM" id="SSF52317">
    <property type="entry name" value="Class I glutamine amidotransferase-like"/>
    <property type="match status" value="1"/>
</dbReference>
<organism evidence="1 2">
    <name type="scientific">Tectimicrobiota bacterium</name>
    <dbReference type="NCBI Taxonomy" id="2528274"/>
    <lineage>
        <taxon>Bacteria</taxon>
        <taxon>Pseudomonadati</taxon>
        <taxon>Nitrospinota/Tectimicrobiota group</taxon>
        <taxon>Candidatus Tectimicrobiota</taxon>
    </lineage>
</organism>
<name>A0A932HZD8_UNCTE</name>
<dbReference type="PANTHER" id="PTHR43235:SF1">
    <property type="entry name" value="GLUTAMINE AMIDOTRANSFERASE PB2B2.05-RELATED"/>
    <property type="match status" value="1"/>
</dbReference>
<dbReference type="Pfam" id="PF07722">
    <property type="entry name" value="Peptidase_C26"/>
    <property type="match status" value="1"/>
</dbReference>
<gene>
    <name evidence="1" type="ORF">HYZ11_05890</name>
</gene>
<dbReference type="PROSITE" id="PS51273">
    <property type="entry name" value="GATASE_TYPE_1"/>
    <property type="match status" value="1"/>
</dbReference>
<reference evidence="1" key="1">
    <citation type="submission" date="2020-07" db="EMBL/GenBank/DDBJ databases">
        <title>Huge and variable diversity of episymbiotic CPR bacteria and DPANN archaea in groundwater ecosystems.</title>
        <authorList>
            <person name="He C.Y."/>
            <person name="Keren R."/>
            <person name="Whittaker M."/>
            <person name="Farag I.F."/>
            <person name="Doudna J."/>
            <person name="Cate J.H.D."/>
            <person name="Banfield J.F."/>
        </authorList>
    </citation>
    <scope>NUCLEOTIDE SEQUENCE</scope>
    <source>
        <strain evidence="1">NC_groundwater_763_Ag_S-0.2um_68_21</strain>
    </source>
</reference>
<evidence type="ECO:0000313" key="2">
    <source>
        <dbReference type="Proteomes" id="UP000782312"/>
    </source>
</evidence>
<dbReference type="InterPro" id="IPR011697">
    <property type="entry name" value="Peptidase_C26"/>
</dbReference>
<dbReference type="AlphaFoldDB" id="A0A932HZD8"/>
<evidence type="ECO:0000313" key="1">
    <source>
        <dbReference type="EMBL" id="MBI3127115.1"/>
    </source>
</evidence>
<accession>A0A932HZD8</accession>
<dbReference type="InterPro" id="IPR029062">
    <property type="entry name" value="Class_I_gatase-like"/>
</dbReference>
<dbReference type="EMBL" id="JACPUR010000015">
    <property type="protein sequence ID" value="MBI3127115.1"/>
    <property type="molecule type" value="Genomic_DNA"/>
</dbReference>
<dbReference type="GO" id="GO:0033969">
    <property type="term" value="F:gamma-glutamyl-gamma-aminobutyrate hydrolase activity"/>
    <property type="evidence" value="ECO:0007669"/>
    <property type="project" value="TreeGrafter"/>
</dbReference>
<proteinExistence type="predicted"/>
<sequence length="260" mass="28140">MSRPRIGITCDINQREFPDEPRMRDRHYLMDAYIQAVLKSGGVPLLLPAVTEEADALAFLDGIDALIISGGGHDIRPETYGEKRLPHCGPLNPKREEFELAVCRGALSCDMPILGICGGMQVINVATGGTLVQDISAEVRGALPHRPGRGATYTFHPIEILPSFLEETLGGGPHLVNSHHHQSVKEVGPGMRVTARSADGVIEAIECASCRFVMGVQWHPESMSAYGLGDSVSAEHLFARLLDEARDYALEAGAYQSESL</sequence>
<dbReference type="GO" id="GO:0006598">
    <property type="term" value="P:polyamine catabolic process"/>
    <property type="evidence" value="ECO:0007669"/>
    <property type="project" value="TreeGrafter"/>
</dbReference>
<protein>
    <submittedName>
        <fullName evidence="1">Gamma-glutamyl-gamma-aminobutyrate hydrolase family protein</fullName>
    </submittedName>
</protein>
<dbReference type="GO" id="GO:0005829">
    <property type="term" value="C:cytosol"/>
    <property type="evidence" value="ECO:0007669"/>
    <property type="project" value="TreeGrafter"/>
</dbReference>
<keyword evidence="1" id="KW-0378">Hydrolase</keyword>
<comment type="caution">
    <text evidence="1">The sequence shown here is derived from an EMBL/GenBank/DDBJ whole genome shotgun (WGS) entry which is preliminary data.</text>
</comment>
<dbReference type="Gene3D" id="3.40.50.880">
    <property type="match status" value="1"/>
</dbReference>